<dbReference type="PROSITE" id="PS51257">
    <property type="entry name" value="PROKAR_LIPOPROTEIN"/>
    <property type="match status" value="1"/>
</dbReference>
<dbReference type="OrthoDB" id="7060185at2"/>
<accession>A0A1V8M9P8</accession>
<dbReference type="AlphaFoldDB" id="A0A1V8M9P8"/>
<reference evidence="1 2" key="1">
    <citation type="submission" date="2015-12" db="EMBL/GenBank/DDBJ databases">
        <authorList>
            <person name="Shamseldin A."/>
            <person name="Moawad H."/>
            <person name="Abd El-Rahim W.M."/>
            <person name="Sadowsky M.J."/>
        </authorList>
    </citation>
    <scope>NUCLEOTIDE SEQUENCE [LARGE SCALE GENOMIC DNA]</scope>
    <source>
        <strain evidence="1 2">WF1</strain>
    </source>
</reference>
<dbReference type="Proteomes" id="UP000191980">
    <property type="component" value="Unassembled WGS sequence"/>
</dbReference>
<comment type="caution">
    <text evidence="1">The sequence shown here is derived from an EMBL/GenBank/DDBJ whole genome shotgun (WGS) entry which is preliminary data.</text>
</comment>
<dbReference type="RefSeq" id="WP_080522861.1">
    <property type="nucleotide sequence ID" value="NZ_LPUF01000001.1"/>
</dbReference>
<evidence type="ECO:0000313" key="2">
    <source>
        <dbReference type="Proteomes" id="UP000191980"/>
    </source>
</evidence>
<gene>
    <name evidence="1" type="ORF">AU255_10625</name>
</gene>
<evidence type="ECO:0000313" key="1">
    <source>
        <dbReference type="EMBL" id="OQK18256.1"/>
    </source>
</evidence>
<protein>
    <submittedName>
        <fullName evidence="1">Uncharacterized protein</fullName>
    </submittedName>
</protein>
<keyword evidence="2" id="KW-1185">Reference proteome</keyword>
<proteinExistence type="predicted"/>
<sequence length="256" mass="28315">MKKNIAIAFCFIIIGLTGCPEVFDIKENSKYLEIKGLEFRKKGSINTDLLWAGVGRSDSVNSFDPKFLPKLEKAITARKVTEAFNDQTRKAAYEAAAKAGIEIAEGNVSGAISTENSATGLYHVFILFDVNDFVTELNSEQNREGLELLMKYDRPRVVTSIATVFNRKSNNKIITSGNVYLKIKNPQTGSPEFSIKQESTGETIATLSDGTVFAYEYARLCWEKKDGKVKVATIEVDRPGFDNNCPSGTKDKVSKL</sequence>
<dbReference type="EMBL" id="LPUF01000001">
    <property type="protein sequence ID" value="OQK18256.1"/>
    <property type="molecule type" value="Genomic_DNA"/>
</dbReference>
<organism evidence="1 2">
    <name type="scientific">Methyloprofundus sedimenti</name>
    <dbReference type="NCBI Taxonomy" id="1420851"/>
    <lineage>
        <taxon>Bacteria</taxon>
        <taxon>Pseudomonadati</taxon>
        <taxon>Pseudomonadota</taxon>
        <taxon>Gammaproteobacteria</taxon>
        <taxon>Methylococcales</taxon>
        <taxon>Methylococcaceae</taxon>
        <taxon>Methyloprofundus</taxon>
    </lineage>
</organism>
<name>A0A1V8M9P8_9GAMM</name>